<evidence type="ECO:0000313" key="2">
    <source>
        <dbReference type="Proteomes" id="UP000694001"/>
    </source>
</evidence>
<dbReference type="AlphaFoldDB" id="A0A975YIM9"/>
<dbReference type="EMBL" id="CP076448">
    <property type="protein sequence ID" value="QXM23573.1"/>
    <property type="molecule type" value="Genomic_DNA"/>
</dbReference>
<dbReference type="RefSeq" id="WP_218284440.1">
    <property type="nucleotide sequence ID" value="NZ_CP076448.1"/>
</dbReference>
<dbReference type="Proteomes" id="UP000694001">
    <property type="component" value="Chromosome"/>
</dbReference>
<accession>A0A975YIM9</accession>
<name>A0A975YIM9_9PROT</name>
<dbReference type="KEGG" id="elio:KO353_09565"/>
<organism evidence="1 2">
    <name type="scientific">Elioraea tepida</name>
    <dbReference type="NCBI Taxonomy" id="2843330"/>
    <lineage>
        <taxon>Bacteria</taxon>
        <taxon>Pseudomonadati</taxon>
        <taxon>Pseudomonadota</taxon>
        <taxon>Alphaproteobacteria</taxon>
        <taxon>Acetobacterales</taxon>
        <taxon>Elioraeaceae</taxon>
        <taxon>Elioraea</taxon>
    </lineage>
</organism>
<keyword evidence="2" id="KW-1185">Reference proteome</keyword>
<sequence length="181" mass="18972">MPWSRRTLPLLLVAPLVARAEAVPWPLLREGRAAALPRHALAPGVGDPPGFRLSNCSTQRTLSDEGRAQARSLGDLFRANGIAAATVFSSGWCRCLETAELLALGPVRREPALDSFFADRGEGAARTAALRALLAASHGGPLVLVTHQVNITALTGLVPASGEAVVVRTGGDPEVLGRFRA</sequence>
<reference evidence="1" key="1">
    <citation type="submission" date="2021-06" db="EMBL/GenBank/DDBJ databases">
        <title>Elioraea tepida, sp. nov., a moderately thermophilic aerobic anoxygenic phototrophic bacterium isolated from an alkaline siliceous hot spring mat community in Yellowstone National Park, WY, USA.</title>
        <authorList>
            <person name="Saini M.K."/>
            <person name="Yoshida S."/>
            <person name="Sebastian A."/>
            <person name="Hirose S."/>
            <person name="Hara E."/>
            <person name="Tamaki H."/>
            <person name="Soulier N.T."/>
            <person name="Albert I."/>
            <person name="Hanada S."/>
            <person name="Bryant D.A."/>
            <person name="Tank M."/>
        </authorList>
    </citation>
    <scope>NUCLEOTIDE SEQUENCE</scope>
    <source>
        <strain evidence="1">MS-P2</strain>
    </source>
</reference>
<dbReference type="Pfam" id="PF00300">
    <property type="entry name" value="His_Phos_1"/>
    <property type="match status" value="1"/>
</dbReference>
<dbReference type="CDD" id="cd07040">
    <property type="entry name" value="HP"/>
    <property type="match status" value="1"/>
</dbReference>
<evidence type="ECO:0000313" key="1">
    <source>
        <dbReference type="EMBL" id="QXM23573.1"/>
    </source>
</evidence>
<proteinExistence type="predicted"/>
<gene>
    <name evidence="1" type="ORF">KO353_09565</name>
</gene>
<protein>
    <submittedName>
        <fullName evidence="1">Histidine phosphatase family protein</fullName>
    </submittedName>
</protein>
<dbReference type="InterPro" id="IPR013078">
    <property type="entry name" value="His_Pase_superF_clade-1"/>
</dbReference>